<feature type="region of interest" description="Disordered" evidence="1">
    <location>
        <begin position="20"/>
        <end position="67"/>
    </location>
</feature>
<organism evidence="2 3">
    <name type="scientific">Wickerhamomyces mucosus</name>
    <dbReference type="NCBI Taxonomy" id="1378264"/>
    <lineage>
        <taxon>Eukaryota</taxon>
        <taxon>Fungi</taxon>
        <taxon>Dikarya</taxon>
        <taxon>Ascomycota</taxon>
        <taxon>Saccharomycotina</taxon>
        <taxon>Saccharomycetes</taxon>
        <taxon>Phaffomycetales</taxon>
        <taxon>Wickerhamomycetaceae</taxon>
        <taxon>Wickerhamomyces</taxon>
    </lineage>
</organism>
<feature type="compositionally biased region" description="Basic and acidic residues" evidence="1">
    <location>
        <begin position="24"/>
        <end position="34"/>
    </location>
</feature>
<sequence length="493" mass="56805">MSQQLSIEALLQQSSDYSNIVGHSESRGRTKSFDSDTSLRPLSRRGRRSRNRGTSTARSVLEDDRSLSRGRTEENNWTWSILRHDPSDRFVKVDQDQAASNIDNYDETLDNDIYGVSDEELVSDDENDNVLYFDLYDVPLSNYQITLTQLYKESTISQNTEHKKKFIKDRLAKLREERLVMKDAKRAEELSQAIALKSAILDANEDGLSVPVESIVEVEKRLNTLNIDVDDLIDNVDVRTDTYKVYCDLLKSKSQELKNGENTIEPDPIDEEEELKRLAKIVSIEENIIESEIDQDSHIIRATKTITLGNFLDKNRDKSFKDVSKYLLVLDTSDISIDALHYTLGSVVGDGDVLYIINCEQPVENEGGDEVVSNPKNQLPHYRRIVENFTSSVKKNMTYYHDPDFSLHVVIQSLKQKYPIHFLNQLIKHLDFKLFITPIKMLLKDKSVKRSSFGTLYTNTNEKPLLANYMPSIPLLVVRRKRKQKKVEQNFRE</sequence>
<evidence type="ECO:0000256" key="1">
    <source>
        <dbReference type="SAM" id="MobiDB-lite"/>
    </source>
</evidence>
<comment type="caution">
    <text evidence="2">The sequence shown here is derived from an EMBL/GenBank/DDBJ whole genome shotgun (WGS) entry which is preliminary data.</text>
</comment>
<reference evidence="2" key="1">
    <citation type="journal article" date="2021" name="Open Biol.">
        <title>Shared evolutionary footprints suggest mitochondrial oxidative damage underlies multiple complex I losses in fungi.</title>
        <authorList>
            <person name="Schikora-Tamarit M.A."/>
            <person name="Marcet-Houben M."/>
            <person name="Nosek J."/>
            <person name="Gabaldon T."/>
        </authorList>
    </citation>
    <scope>NUCLEOTIDE SEQUENCE</scope>
    <source>
        <strain evidence="2">CBS6341</strain>
    </source>
</reference>
<evidence type="ECO:0000313" key="3">
    <source>
        <dbReference type="Proteomes" id="UP000769528"/>
    </source>
</evidence>
<dbReference type="OrthoDB" id="992776at2759"/>
<name>A0A9P8PP16_9ASCO</name>
<accession>A0A9P8PP16</accession>
<reference evidence="2" key="2">
    <citation type="submission" date="2021-01" db="EMBL/GenBank/DDBJ databases">
        <authorList>
            <person name="Schikora-Tamarit M.A."/>
        </authorList>
    </citation>
    <scope>NUCLEOTIDE SEQUENCE</scope>
    <source>
        <strain evidence="2">CBS6341</strain>
    </source>
</reference>
<keyword evidence="3" id="KW-1185">Reference proteome</keyword>
<gene>
    <name evidence="2" type="ORF">WICMUC_002844</name>
</gene>
<dbReference type="AlphaFoldDB" id="A0A9P8PP16"/>
<proteinExistence type="predicted"/>
<dbReference type="EMBL" id="JAEUBF010000782">
    <property type="protein sequence ID" value="KAH3675012.1"/>
    <property type="molecule type" value="Genomic_DNA"/>
</dbReference>
<evidence type="ECO:0000313" key="2">
    <source>
        <dbReference type="EMBL" id="KAH3675012.1"/>
    </source>
</evidence>
<feature type="compositionally biased region" description="Basic residues" evidence="1">
    <location>
        <begin position="42"/>
        <end position="51"/>
    </location>
</feature>
<dbReference type="Proteomes" id="UP000769528">
    <property type="component" value="Unassembled WGS sequence"/>
</dbReference>
<protein>
    <submittedName>
        <fullName evidence="2">Uncharacterized protein</fullName>
    </submittedName>
</protein>